<feature type="region of interest" description="Disordered" evidence="1">
    <location>
        <begin position="1"/>
        <end position="45"/>
    </location>
</feature>
<evidence type="ECO:0000313" key="2">
    <source>
        <dbReference type="EMBL" id="ONH74915.1"/>
    </source>
</evidence>
<dbReference type="Proteomes" id="UP000189274">
    <property type="component" value="Unassembled WGS sequence"/>
</dbReference>
<dbReference type="AlphaFoldDB" id="A0A1V2LNS7"/>
<organism evidence="2 3">
    <name type="scientific">Pichia kudriavzevii</name>
    <name type="common">Yeast</name>
    <name type="synonym">Issatchenkia orientalis</name>
    <dbReference type="NCBI Taxonomy" id="4909"/>
    <lineage>
        <taxon>Eukaryota</taxon>
        <taxon>Fungi</taxon>
        <taxon>Dikarya</taxon>
        <taxon>Ascomycota</taxon>
        <taxon>Saccharomycotina</taxon>
        <taxon>Pichiomycetes</taxon>
        <taxon>Pichiales</taxon>
        <taxon>Pichiaceae</taxon>
        <taxon>Pichia</taxon>
    </lineage>
</organism>
<protein>
    <submittedName>
        <fullName evidence="2">Uncharacterized protein</fullName>
    </submittedName>
</protein>
<accession>A0A1V2LNS7</accession>
<evidence type="ECO:0000313" key="3">
    <source>
        <dbReference type="Proteomes" id="UP000189274"/>
    </source>
</evidence>
<proteinExistence type="predicted"/>
<comment type="caution">
    <text evidence="2">The sequence shown here is derived from an EMBL/GenBank/DDBJ whole genome shotgun (WGS) entry which is preliminary data.</text>
</comment>
<dbReference type="EMBL" id="MQVM01000008">
    <property type="protein sequence ID" value="ONH74915.1"/>
    <property type="molecule type" value="Genomic_DNA"/>
</dbReference>
<dbReference type="VEuPathDB" id="FungiDB:C5L36_0B03230"/>
<reference evidence="3" key="1">
    <citation type="journal article" date="2017" name="Genome Announc.">
        <title>Genome sequences of Cyberlindnera fabianii 65, Pichia kudriavzevii 129, and Saccharomyces cerevisiae 131 isolated from fermented masau fruits in Zimbabwe.</title>
        <authorList>
            <person name="van Rijswijck I.M.H."/>
            <person name="Derks M.F.L."/>
            <person name="Abee T."/>
            <person name="de Ridder D."/>
            <person name="Smid E.J."/>
        </authorList>
    </citation>
    <scope>NUCLEOTIDE SEQUENCE [LARGE SCALE GENOMIC DNA]</scope>
    <source>
        <strain evidence="3">129</strain>
    </source>
</reference>
<feature type="compositionally biased region" description="Acidic residues" evidence="1">
    <location>
        <begin position="25"/>
        <end position="38"/>
    </location>
</feature>
<name>A0A1V2LNS7_PICKU</name>
<sequence>MSELVAEPAGQSEQLDKQLDTFSAESDDDFGDFEEVDQGDSGVYSNDLSANKEGRIRSYSGNFATIAADISQNLDKIFNESKGNSENEYKDIFLFDERADQIFNRLISEEDDYLSPFIWKQSMIYKQVLLNLEIEPRAHVTYAKRQLPSANGSRKEFKNLYDFLKSSSTNAELDKLLLQVPDFSQLGIDKDGEEYNQIINNTTSTISEAKKLLRSGSVSELINLKERLLKLVSVWDVKSHDINEDNELFSSYVENLIGNTLKKRREKRQAKASKSKKRLK</sequence>
<gene>
    <name evidence="2" type="ORF">BOH78_2156</name>
</gene>
<evidence type="ECO:0000256" key="1">
    <source>
        <dbReference type="SAM" id="MobiDB-lite"/>
    </source>
</evidence>